<evidence type="ECO:0000256" key="9">
    <source>
        <dbReference type="ARBA" id="ARBA00022676"/>
    </source>
</evidence>
<comment type="catalytic activity">
    <reaction evidence="15">
        <text>a di-trans,poly-cis-dolichyl phosphate + GDP-alpha-D-mannose = a di-trans,poly-cis-dolichyl beta-D-mannosyl phosphate + GDP</text>
        <dbReference type="Rhea" id="RHEA:21184"/>
        <dbReference type="Rhea" id="RHEA-COMP:19498"/>
        <dbReference type="Rhea" id="RHEA-COMP:19501"/>
        <dbReference type="ChEBI" id="CHEBI:57527"/>
        <dbReference type="ChEBI" id="CHEBI:57683"/>
        <dbReference type="ChEBI" id="CHEBI:58189"/>
        <dbReference type="ChEBI" id="CHEBI:58211"/>
    </reaction>
</comment>
<keyword evidence="10 15" id="KW-0808">Transferase</keyword>
<protein>
    <recommendedName>
        <fullName evidence="8 15">Dolichol-phosphate mannosyltransferase subunit 1</fullName>
        <ecNumber evidence="7 15">2.4.1.83</ecNumber>
    </recommendedName>
</protein>
<keyword evidence="18" id="KW-1185">Reference proteome</keyword>
<name>A0AAN9Y4I2_9HEMI</name>
<keyword evidence="14" id="KW-0464">Manganese</keyword>
<evidence type="ECO:0000256" key="12">
    <source>
        <dbReference type="ARBA" id="ARBA00022824"/>
    </source>
</evidence>
<dbReference type="GO" id="GO:0035269">
    <property type="term" value="P:protein O-linked glycosylation via mannose"/>
    <property type="evidence" value="ECO:0007669"/>
    <property type="project" value="TreeGrafter"/>
</dbReference>
<evidence type="ECO:0000313" key="18">
    <source>
        <dbReference type="Proteomes" id="UP001367676"/>
    </source>
</evidence>
<dbReference type="AlphaFoldDB" id="A0AAN9Y4I2"/>
<evidence type="ECO:0000256" key="6">
    <source>
        <dbReference type="ARBA" id="ARBA00006739"/>
    </source>
</evidence>
<dbReference type="Gene3D" id="3.90.550.10">
    <property type="entry name" value="Spore Coat Polysaccharide Biosynthesis Protein SpsA, Chain A"/>
    <property type="match status" value="1"/>
</dbReference>
<evidence type="ECO:0000256" key="3">
    <source>
        <dbReference type="ARBA" id="ARBA00001946"/>
    </source>
</evidence>
<evidence type="ECO:0000259" key="16">
    <source>
        <dbReference type="Pfam" id="PF00535"/>
    </source>
</evidence>
<comment type="cofactor">
    <cofactor evidence="3">
        <name>Mg(2+)</name>
        <dbReference type="ChEBI" id="CHEBI:18420"/>
    </cofactor>
</comment>
<comment type="cofactor">
    <cofactor evidence="1">
        <name>Ca(2+)</name>
        <dbReference type="ChEBI" id="CHEBI:29108"/>
    </cofactor>
</comment>
<dbReference type="InterPro" id="IPR001173">
    <property type="entry name" value="Glyco_trans_2-like"/>
</dbReference>
<dbReference type="GO" id="GO:0006506">
    <property type="term" value="P:GPI anchor biosynthetic process"/>
    <property type="evidence" value="ECO:0007669"/>
    <property type="project" value="TreeGrafter"/>
</dbReference>
<keyword evidence="12 15" id="KW-0256">Endoplasmic reticulum</keyword>
<dbReference type="GO" id="GO:0006488">
    <property type="term" value="P:dolichol-linked oligosaccharide biosynthetic process"/>
    <property type="evidence" value="ECO:0007669"/>
    <property type="project" value="TreeGrafter"/>
</dbReference>
<organism evidence="17 18">
    <name type="scientific">Parthenolecanium corni</name>
    <dbReference type="NCBI Taxonomy" id="536013"/>
    <lineage>
        <taxon>Eukaryota</taxon>
        <taxon>Metazoa</taxon>
        <taxon>Ecdysozoa</taxon>
        <taxon>Arthropoda</taxon>
        <taxon>Hexapoda</taxon>
        <taxon>Insecta</taxon>
        <taxon>Pterygota</taxon>
        <taxon>Neoptera</taxon>
        <taxon>Paraneoptera</taxon>
        <taxon>Hemiptera</taxon>
        <taxon>Sternorrhyncha</taxon>
        <taxon>Coccoidea</taxon>
        <taxon>Coccidae</taxon>
        <taxon>Parthenolecanium</taxon>
    </lineage>
</organism>
<evidence type="ECO:0000256" key="13">
    <source>
        <dbReference type="ARBA" id="ARBA00022842"/>
    </source>
</evidence>
<dbReference type="InterPro" id="IPR039528">
    <property type="entry name" value="DPM1-like"/>
</dbReference>
<comment type="function">
    <text evidence="15">Transfers mannose from GDP-mannose to dolichol monophosphate to form dolichol phosphate mannose (Dol-P-Man) which is the mannosyl donor in pathways leading to N-glycosylation, glycosyl phosphatidylinositol membrane anchoring, and O-mannosylation of proteins.</text>
</comment>
<evidence type="ECO:0000256" key="8">
    <source>
        <dbReference type="ARBA" id="ARBA00014858"/>
    </source>
</evidence>
<keyword evidence="9 15" id="KW-0328">Glycosyltransferase</keyword>
<dbReference type="GO" id="GO:0004582">
    <property type="term" value="F:dolichyl-phosphate beta-D-mannosyltransferase activity"/>
    <property type="evidence" value="ECO:0007669"/>
    <property type="project" value="UniProtKB-UniRule"/>
</dbReference>
<dbReference type="EMBL" id="JBBCAQ010000027">
    <property type="protein sequence ID" value="KAK7586220.1"/>
    <property type="molecule type" value="Genomic_DNA"/>
</dbReference>
<comment type="pathway">
    <text evidence="5 15">Protein modification; protein glycosylation.</text>
</comment>
<dbReference type="GO" id="GO:0046872">
    <property type="term" value="F:metal ion binding"/>
    <property type="evidence" value="ECO:0007669"/>
    <property type="project" value="UniProtKB-KW"/>
</dbReference>
<dbReference type="InterPro" id="IPR029044">
    <property type="entry name" value="Nucleotide-diphossugar_trans"/>
</dbReference>
<keyword evidence="13" id="KW-0460">Magnesium</keyword>
<reference evidence="17 18" key="1">
    <citation type="submission" date="2024-03" db="EMBL/GenBank/DDBJ databases">
        <title>Adaptation during the transition from Ophiocordyceps entomopathogen to insect associate is accompanied by gene loss and intensified selection.</title>
        <authorList>
            <person name="Ward C.M."/>
            <person name="Onetto C.A."/>
            <person name="Borneman A.R."/>
        </authorList>
    </citation>
    <scope>NUCLEOTIDE SEQUENCE [LARGE SCALE GENOMIC DNA]</scope>
    <source>
        <strain evidence="17">AWRI1</strain>
        <tissue evidence="17">Single Adult Female</tissue>
    </source>
</reference>
<dbReference type="Pfam" id="PF00535">
    <property type="entry name" value="Glycos_transf_2"/>
    <property type="match status" value="1"/>
</dbReference>
<gene>
    <name evidence="17" type="ORF">V9T40_004096</name>
</gene>
<comment type="subunit">
    <text evidence="15">Component of the dolichol-phosphate mannose (DPM) synthase complex.</text>
</comment>
<accession>A0AAN9Y4I2</accession>
<feature type="domain" description="Glycosyltransferase 2-like" evidence="16">
    <location>
        <begin position="6"/>
        <end position="176"/>
    </location>
</feature>
<dbReference type="CDD" id="cd06442">
    <property type="entry name" value="DPM1_like"/>
    <property type="match status" value="1"/>
</dbReference>
<keyword evidence="11" id="KW-0479">Metal-binding</keyword>
<dbReference type="Proteomes" id="UP001367676">
    <property type="component" value="Unassembled WGS sequence"/>
</dbReference>
<evidence type="ECO:0000256" key="1">
    <source>
        <dbReference type="ARBA" id="ARBA00001913"/>
    </source>
</evidence>
<dbReference type="FunFam" id="3.90.550.10:FF:000036">
    <property type="entry name" value="Dolichol-phosphate mannosyltransferase subunit 1"/>
    <property type="match status" value="1"/>
</dbReference>
<comment type="similarity">
    <text evidence="6 15">Belongs to the glycosyltransferase 2 family.</text>
</comment>
<dbReference type="EC" id="2.4.1.83" evidence="7 15"/>
<comment type="subcellular location">
    <subcellularLocation>
        <location evidence="4 15">Endoplasmic reticulum</location>
    </subcellularLocation>
</comment>
<dbReference type="GO" id="GO:0005789">
    <property type="term" value="C:endoplasmic reticulum membrane"/>
    <property type="evidence" value="ECO:0007669"/>
    <property type="project" value="TreeGrafter"/>
</dbReference>
<evidence type="ECO:0000256" key="2">
    <source>
        <dbReference type="ARBA" id="ARBA00001936"/>
    </source>
</evidence>
<dbReference type="PANTHER" id="PTHR43398">
    <property type="entry name" value="DOLICHOL-PHOSPHATE MANNOSYLTRANSFERASE SUBUNIT 1"/>
    <property type="match status" value="1"/>
</dbReference>
<evidence type="ECO:0000256" key="14">
    <source>
        <dbReference type="ARBA" id="ARBA00023211"/>
    </source>
</evidence>
<dbReference type="PANTHER" id="PTHR43398:SF1">
    <property type="entry name" value="DOLICHOL-PHOSPHATE MANNOSYLTRANSFERASE SUBUNIT 1"/>
    <property type="match status" value="1"/>
</dbReference>
<evidence type="ECO:0000256" key="7">
    <source>
        <dbReference type="ARBA" id="ARBA00012704"/>
    </source>
</evidence>
<evidence type="ECO:0000256" key="11">
    <source>
        <dbReference type="ARBA" id="ARBA00022723"/>
    </source>
</evidence>
<evidence type="ECO:0000256" key="4">
    <source>
        <dbReference type="ARBA" id="ARBA00004240"/>
    </source>
</evidence>
<dbReference type="SUPFAM" id="SSF53448">
    <property type="entry name" value="Nucleotide-diphospho-sugar transferases"/>
    <property type="match status" value="1"/>
</dbReference>
<evidence type="ECO:0000256" key="5">
    <source>
        <dbReference type="ARBA" id="ARBA00004922"/>
    </source>
</evidence>
<comment type="caution">
    <text evidence="17">The sequence shown here is derived from an EMBL/GenBank/DDBJ whole genome shotgun (WGS) entry which is preliminary data.</text>
</comment>
<evidence type="ECO:0000256" key="10">
    <source>
        <dbReference type="ARBA" id="ARBA00022679"/>
    </source>
</evidence>
<evidence type="ECO:0000313" key="17">
    <source>
        <dbReference type="EMBL" id="KAK7586220.1"/>
    </source>
</evidence>
<evidence type="ECO:0000256" key="15">
    <source>
        <dbReference type="RuleBase" id="RU365083"/>
    </source>
</evidence>
<comment type="cofactor">
    <cofactor evidence="2">
        <name>Mn(2+)</name>
        <dbReference type="ChEBI" id="CHEBI:29035"/>
    </cofactor>
</comment>
<proteinExistence type="inferred from homology"/>
<sequence>MSDKYSILLPTYNEKENLPIIVWMIVKYMSASKFDFEIIIIDDGSPDGTLDVAKQLVKIFGEDKIILRPREKKLGLGTAYMHGLKSSTGNFIILMDADLSHHPKYIPQFIGKQKTDNSDIVTGTRYAGDGGVNGWDFRRKLISCGANFLTQFLLRPGVSDLTGSFRLYKKPVLEKLIENCVSKGYVFQMEMIVRARQYKYTISEVPIAFVDRLYGESKLGASEIVQFVKGLLYLYATT</sequence>